<dbReference type="SUPFAM" id="SSF54695">
    <property type="entry name" value="POZ domain"/>
    <property type="match status" value="1"/>
</dbReference>
<dbReference type="InterPro" id="IPR011333">
    <property type="entry name" value="SKP1/BTB/POZ_sf"/>
</dbReference>
<accession>A0A4U0XEU3</accession>
<dbReference type="SMART" id="SM00225">
    <property type="entry name" value="BTB"/>
    <property type="match status" value="1"/>
</dbReference>
<feature type="domain" description="BTB" evidence="1">
    <location>
        <begin position="32"/>
        <end position="88"/>
    </location>
</feature>
<sequence length="234" mass="25531">MSQPRDRSGVSTSSALALTVGVKELYSTGLYSDLTIVCRGREFRVHKAVLHTQSSVFRSMLGGKFRKTLALDHDDPDVLATLLHFLYNFTCPPNRSGGATNPEAQASSFTVHVYALADKYDVPALRSLAVAQLTRLLDPKRENLEGFLAAIRAIDECTADNTLWEIVIPRIVGNMAWLVEEEGFFALVQEMPGLNRKLLVGSAEGFGGGRAKAVVQPQAEEQDGYYSAGGRRLG</sequence>
<dbReference type="PANTHER" id="PTHR47843">
    <property type="entry name" value="BTB DOMAIN-CONTAINING PROTEIN-RELATED"/>
    <property type="match status" value="1"/>
</dbReference>
<gene>
    <name evidence="2" type="ORF">B0A55_07618</name>
</gene>
<dbReference type="AlphaFoldDB" id="A0A4U0XEU3"/>
<reference evidence="2 3" key="1">
    <citation type="submission" date="2017-03" db="EMBL/GenBank/DDBJ databases">
        <title>Genomes of endolithic fungi from Antarctica.</title>
        <authorList>
            <person name="Coleine C."/>
            <person name="Masonjones S."/>
            <person name="Stajich J.E."/>
        </authorList>
    </citation>
    <scope>NUCLEOTIDE SEQUENCE [LARGE SCALE GENOMIC DNA]</scope>
    <source>
        <strain evidence="2 3">CCFEE 5184</strain>
    </source>
</reference>
<dbReference type="PROSITE" id="PS50097">
    <property type="entry name" value="BTB"/>
    <property type="match status" value="1"/>
</dbReference>
<evidence type="ECO:0000259" key="1">
    <source>
        <dbReference type="PROSITE" id="PS50097"/>
    </source>
</evidence>
<evidence type="ECO:0000313" key="2">
    <source>
        <dbReference type="EMBL" id="TKA73843.1"/>
    </source>
</evidence>
<dbReference type="EMBL" id="NAJQ01000249">
    <property type="protein sequence ID" value="TKA73843.1"/>
    <property type="molecule type" value="Genomic_DNA"/>
</dbReference>
<name>A0A4U0XEU3_9PEZI</name>
<evidence type="ECO:0000313" key="3">
    <source>
        <dbReference type="Proteomes" id="UP000309340"/>
    </source>
</evidence>
<dbReference type="Gene3D" id="3.30.710.10">
    <property type="entry name" value="Potassium Channel Kv1.1, Chain A"/>
    <property type="match status" value="1"/>
</dbReference>
<dbReference type="OrthoDB" id="6359816at2759"/>
<dbReference type="InterPro" id="IPR000210">
    <property type="entry name" value="BTB/POZ_dom"/>
</dbReference>
<dbReference type="PANTHER" id="PTHR47843:SF5">
    <property type="entry name" value="BTB_POZ DOMAIN PROTEIN"/>
    <property type="match status" value="1"/>
</dbReference>
<comment type="caution">
    <text evidence="2">The sequence shown here is derived from an EMBL/GenBank/DDBJ whole genome shotgun (WGS) entry which is preliminary data.</text>
</comment>
<proteinExistence type="predicted"/>
<keyword evidence="3" id="KW-1185">Reference proteome</keyword>
<organism evidence="2 3">
    <name type="scientific">Friedmanniomyces simplex</name>
    <dbReference type="NCBI Taxonomy" id="329884"/>
    <lineage>
        <taxon>Eukaryota</taxon>
        <taxon>Fungi</taxon>
        <taxon>Dikarya</taxon>
        <taxon>Ascomycota</taxon>
        <taxon>Pezizomycotina</taxon>
        <taxon>Dothideomycetes</taxon>
        <taxon>Dothideomycetidae</taxon>
        <taxon>Mycosphaerellales</taxon>
        <taxon>Teratosphaeriaceae</taxon>
        <taxon>Friedmanniomyces</taxon>
    </lineage>
</organism>
<dbReference type="Pfam" id="PF00651">
    <property type="entry name" value="BTB"/>
    <property type="match status" value="1"/>
</dbReference>
<dbReference type="CDD" id="cd18186">
    <property type="entry name" value="BTB_POZ_ZBTB_KLHL-like"/>
    <property type="match status" value="1"/>
</dbReference>
<protein>
    <recommendedName>
        <fullName evidence="1">BTB domain-containing protein</fullName>
    </recommendedName>
</protein>
<dbReference type="STRING" id="329884.A0A4U0XEU3"/>
<dbReference type="Proteomes" id="UP000309340">
    <property type="component" value="Unassembled WGS sequence"/>
</dbReference>